<dbReference type="EMBL" id="VSRR010000357">
    <property type="protein sequence ID" value="MPC14519.1"/>
    <property type="molecule type" value="Genomic_DNA"/>
</dbReference>
<reference evidence="2 3" key="1">
    <citation type="submission" date="2019-05" db="EMBL/GenBank/DDBJ databases">
        <title>Another draft genome of Portunus trituberculatus and its Hox gene families provides insights of decapod evolution.</title>
        <authorList>
            <person name="Jeong J.-H."/>
            <person name="Song I."/>
            <person name="Kim S."/>
            <person name="Choi T."/>
            <person name="Kim D."/>
            <person name="Ryu S."/>
            <person name="Kim W."/>
        </authorList>
    </citation>
    <scope>NUCLEOTIDE SEQUENCE [LARGE SCALE GENOMIC DNA]</scope>
    <source>
        <tissue evidence="2">Muscle</tissue>
    </source>
</reference>
<organism evidence="2 3">
    <name type="scientific">Portunus trituberculatus</name>
    <name type="common">Swimming crab</name>
    <name type="synonym">Neptunus trituberculatus</name>
    <dbReference type="NCBI Taxonomy" id="210409"/>
    <lineage>
        <taxon>Eukaryota</taxon>
        <taxon>Metazoa</taxon>
        <taxon>Ecdysozoa</taxon>
        <taxon>Arthropoda</taxon>
        <taxon>Crustacea</taxon>
        <taxon>Multicrustacea</taxon>
        <taxon>Malacostraca</taxon>
        <taxon>Eumalacostraca</taxon>
        <taxon>Eucarida</taxon>
        <taxon>Decapoda</taxon>
        <taxon>Pleocyemata</taxon>
        <taxon>Brachyura</taxon>
        <taxon>Eubrachyura</taxon>
        <taxon>Portunoidea</taxon>
        <taxon>Portunidae</taxon>
        <taxon>Portuninae</taxon>
        <taxon>Portunus</taxon>
    </lineage>
</organism>
<evidence type="ECO:0000313" key="3">
    <source>
        <dbReference type="Proteomes" id="UP000324222"/>
    </source>
</evidence>
<evidence type="ECO:0000256" key="1">
    <source>
        <dbReference type="SAM" id="MobiDB-lite"/>
    </source>
</evidence>
<proteinExistence type="predicted"/>
<evidence type="ECO:0000313" key="2">
    <source>
        <dbReference type="EMBL" id="MPC14519.1"/>
    </source>
</evidence>
<protein>
    <submittedName>
        <fullName evidence="2">Uncharacterized protein</fullName>
    </submittedName>
</protein>
<comment type="caution">
    <text evidence="2">The sequence shown here is derived from an EMBL/GenBank/DDBJ whole genome shotgun (WGS) entry which is preliminary data.</text>
</comment>
<name>A0A5B7CYT0_PORTR</name>
<dbReference type="Proteomes" id="UP000324222">
    <property type="component" value="Unassembled WGS sequence"/>
</dbReference>
<gene>
    <name evidence="2" type="ORF">E2C01_007287</name>
</gene>
<sequence length="129" mass="14382">MGGNRKRRQEETKPLECEGSSLRQIKPRVGNGRGVWWDGRGRESSCSVPGGGEKEGKEQRYYVGRVIMRCLLAASSHSHVIHDLQSPGTVTPWVAARAALDFTQNTLKPMEAFYGESEPHVLEYRPGTQ</sequence>
<feature type="region of interest" description="Disordered" evidence="1">
    <location>
        <begin position="1"/>
        <end position="55"/>
    </location>
</feature>
<keyword evidence="3" id="KW-1185">Reference proteome</keyword>
<dbReference type="AlphaFoldDB" id="A0A5B7CYT0"/>
<accession>A0A5B7CYT0</accession>